<accession>A0A928V7E6</accession>
<sequence length="156" mass="17754">MESFADDLLKFINNNHSENLIIDLRDNHGGDFFVGLRLAQRLVLADSINWKSGVYVLINNVTFSAAMSNAAQFQQLLNAKLVGEPTGARPSGYQDMGSFTLPNSQLELTWSKRLYRFNDSQKDALYPDVTIKLSINDYINRKDPQLLWILNDIRSK</sequence>
<dbReference type="SUPFAM" id="SSF52096">
    <property type="entry name" value="ClpP/crotonase"/>
    <property type="match status" value="1"/>
</dbReference>
<dbReference type="Pfam" id="PF03572">
    <property type="entry name" value="Peptidase_S41"/>
    <property type="match status" value="1"/>
</dbReference>
<dbReference type="GO" id="GO:0006508">
    <property type="term" value="P:proteolysis"/>
    <property type="evidence" value="ECO:0007669"/>
    <property type="project" value="InterPro"/>
</dbReference>
<proteinExistence type="predicted"/>
<dbReference type="Proteomes" id="UP000652567">
    <property type="component" value="Unassembled WGS sequence"/>
</dbReference>
<comment type="caution">
    <text evidence="2">The sequence shown here is derived from an EMBL/GenBank/DDBJ whole genome shotgun (WGS) entry which is preliminary data.</text>
</comment>
<evidence type="ECO:0000313" key="3">
    <source>
        <dbReference type="Proteomes" id="UP000652567"/>
    </source>
</evidence>
<reference evidence="2" key="1">
    <citation type="submission" date="2018-07" db="EMBL/GenBank/DDBJ databases">
        <title>Genome assembly of strain Ka43.</title>
        <authorList>
            <person name="Kukolya J."/>
            <person name="Nagy I."/>
            <person name="Horvath B."/>
            <person name="Toth A."/>
        </authorList>
    </citation>
    <scope>NUCLEOTIDE SEQUENCE</scope>
    <source>
        <strain evidence="2">KB43</strain>
    </source>
</reference>
<dbReference type="Gene3D" id="3.90.226.10">
    <property type="entry name" value="2-enoyl-CoA Hydratase, Chain A, domain 1"/>
    <property type="match status" value="2"/>
</dbReference>
<evidence type="ECO:0000259" key="1">
    <source>
        <dbReference type="Pfam" id="PF03572"/>
    </source>
</evidence>
<protein>
    <recommendedName>
        <fullName evidence="1">Tail specific protease domain-containing protein</fullName>
    </recommendedName>
</protein>
<organism evidence="2 3">
    <name type="scientific">Cellvibrio polysaccharolyticus</name>
    <dbReference type="NCBI Taxonomy" id="2082724"/>
    <lineage>
        <taxon>Bacteria</taxon>
        <taxon>Pseudomonadati</taxon>
        <taxon>Pseudomonadota</taxon>
        <taxon>Gammaproteobacteria</taxon>
        <taxon>Cellvibrionales</taxon>
        <taxon>Cellvibrionaceae</taxon>
        <taxon>Cellvibrio</taxon>
    </lineage>
</organism>
<feature type="domain" description="Tail specific protease" evidence="1">
    <location>
        <begin position="47"/>
        <end position="94"/>
    </location>
</feature>
<keyword evidence="3" id="KW-1185">Reference proteome</keyword>
<name>A0A928V7E6_9GAMM</name>
<dbReference type="InterPro" id="IPR005151">
    <property type="entry name" value="Tail-specific_protease"/>
</dbReference>
<dbReference type="EMBL" id="PRDL01000001">
    <property type="protein sequence ID" value="MBE8718505.1"/>
    <property type="molecule type" value="Genomic_DNA"/>
</dbReference>
<evidence type="ECO:0000313" key="2">
    <source>
        <dbReference type="EMBL" id="MBE8718505.1"/>
    </source>
</evidence>
<gene>
    <name evidence="2" type="ORF">C4F51_15070</name>
</gene>
<dbReference type="GO" id="GO:0008236">
    <property type="term" value="F:serine-type peptidase activity"/>
    <property type="evidence" value="ECO:0007669"/>
    <property type="project" value="InterPro"/>
</dbReference>
<dbReference type="AlphaFoldDB" id="A0A928V7E6"/>
<dbReference type="InterPro" id="IPR029045">
    <property type="entry name" value="ClpP/crotonase-like_dom_sf"/>
</dbReference>